<dbReference type="Pfam" id="PF15963">
    <property type="entry name" value="Myb_DNA-bind_7"/>
    <property type="match status" value="1"/>
</dbReference>
<dbReference type="SMART" id="SM00717">
    <property type="entry name" value="SANT"/>
    <property type="match status" value="1"/>
</dbReference>
<dbReference type="PANTHER" id="PTHR22929">
    <property type="entry name" value="RNA POLYMERASE III TRANSCRIPTION INITIATION FACTOR B"/>
    <property type="match status" value="1"/>
</dbReference>
<feature type="domain" description="Myb-like" evidence="2">
    <location>
        <begin position="502"/>
        <end position="549"/>
    </location>
</feature>
<dbReference type="GO" id="GO:0000126">
    <property type="term" value="C:transcription factor TFIIIB complex"/>
    <property type="evidence" value="ECO:0007669"/>
    <property type="project" value="TreeGrafter"/>
</dbReference>
<dbReference type="EMBL" id="KN840458">
    <property type="protein sequence ID" value="KIP10130.1"/>
    <property type="molecule type" value="Genomic_DNA"/>
</dbReference>
<feature type="compositionally biased region" description="Low complexity" evidence="1">
    <location>
        <begin position="251"/>
        <end position="262"/>
    </location>
</feature>
<sequence length="636" mass="68961">MSTRVQKGGTVFKPVAKPRPRMGSEARQSSHAPEPRASAPPNTGHSSTPAPVTFMPPPSTIPQKPPSSGPAAQVTTSRPTSVLAPPGTSPARNTSATSITPSRDTHRPPSLQTRSIQPSLPLDSAHSSQLAPTVISTPSRSSSRPPHIVQAEPVPFVPHHHPDPYAAAQTSFLALPDQDIPLAQRGPHDVNDAQIDPALLEAVVTALRHVDESQSAHVSDTLQGPQGPTLSSDLDVPPQRRRQSRNRGATDPSDGGSSGPSKPRGRRRRPSAAGDEDTSSADTRRRRSTRQPSETGDEESGDDSRPRRKRVRRARAPSVPPFDIDADPGEELDPTAVTMAELCDDLGRGKVSSKAAQIVTNHAAWRAANKEKRARLRAIAEAKKYGRNLEEEEEAAEGAGAAGMAAEDEENPADAVGQQNIEVSSSQVTSEGASDQRGDDYDYTQNMSTSRFNVQVRIGPNGETIIDEGSLFVDRQEEDDTVEYTHIEESDATKFVNSMTYSKKLRGSRWSAQETELFYDALQQFGENYELISYILPGRDRKACKNKFKAEDKRNSNRINYCLKNRMPYDMQTLARMTGKDFSGPPPIIKAPTPPPVPDEQPADAGDADEDSTLMSEQSRPPVGDDSEEIIGLVDE</sequence>
<dbReference type="InterPro" id="IPR001005">
    <property type="entry name" value="SANT/Myb"/>
</dbReference>
<feature type="domain" description="HTH myb-type" evidence="3">
    <location>
        <begin position="502"/>
        <end position="556"/>
    </location>
</feature>
<dbReference type="SUPFAM" id="SSF46689">
    <property type="entry name" value="Homeodomain-like"/>
    <property type="match status" value="1"/>
</dbReference>
<dbReference type="Gene3D" id="1.10.10.60">
    <property type="entry name" value="Homeodomain-like"/>
    <property type="match status" value="1"/>
</dbReference>
<evidence type="ECO:0000313" key="4">
    <source>
        <dbReference type="EMBL" id="KIP10130.1"/>
    </source>
</evidence>
<feature type="region of interest" description="Disordered" evidence="1">
    <location>
        <begin position="214"/>
        <end position="331"/>
    </location>
</feature>
<dbReference type="PROSITE" id="PS51294">
    <property type="entry name" value="HTH_MYB"/>
    <property type="match status" value="1"/>
</dbReference>
<dbReference type="PANTHER" id="PTHR22929:SF0">
    <property type="entry name" value="TRANSCRIPTION FACTOR TFIIIB COMPONENT B'' HOMOLOG"/>
    <property type="match status" value="1"/>
</dbReference>
<dbReference type="InterPro" id="IPR017930">
    <property type="entry name" value="Myb_dom"/>
</dbReference>
<dbReference type="HOGENOM" id="CLU_029054_1_0_1"/>
<feature type="compositionally biased region" description="Low complexity" evidence="1">
    <location>
        <begin position="132"/>
        <end position="149"/>
    </location>
</feature>
<dbReference type="PROSITE" id="PS50090">
    <property type="entry name" value="MYB_LIKE"/>
    <property type="match status" value="1"/>
</dbReference>
<keyword evidence="5" id="KW-1185">Reference proteome</keyword>
<dbReference type="InterPro" id="IPR039467">
    <property type="entry name" value="TFIIIB_B''_Myb"/>
</dbReference>
<feature type="region of interest" description="Disordered" evidence="1">
    <location>
        <begin position="388"/>
        <end position="415"/>
    </location>
</feature>
<feature type="compositionally biased region" description="Pro residues" evidence="1">
    <location>
        <begin position="584"/>
        <end position="599"/>
    </location>
</feature>
<protein>
    <submittedName>
        <fullName evidence="4">Uncharacterized protein</fullName>
    </submittedName>
</protein>
<organism evidence="4 5">
    <name type="scientific">Phlebiopsis gigantea (strain 11061_1 CR5-6)</name>
    <name type="common">White-rot fungus</name>
    <name type="synonym">Peniophora gigantea</name>
    <dbReference type="NCBI Taxonomy" id="745531"/>
    <lineage>
        <taxon>Eukaryota</taxon>
        <taxon>Fungi</taxon>
        <taxon>Dikarya</taxon>
        <taxon>Basidiomycota</taxon>
        <taxon>Agaricomycotina</taxon>
        <taxon>Agaricomycetes</taxon>
        <taxon>Polyporales</taxon>
        <taxon>Phanerochaetaceae</taxon>
        <taxon>Phlebiopsis</taxon>
    </lineage>
</organism>
<dbReference type="AlphaFoldDB" id="A0A0C3SE11"/>
<dbReference type="GO" id="GO:0070898">
    <property type="term" value="P:RNA polymerase III preinitiation complex assembly"/>
    <property type="evidence" value="ECO:0007669"/>
    <property type="project" value="TreeGrafter"/>
</dbReference>
<name>A0A0C3SE11_PHLG1</name>
<feature type="compositionally biased region" description="Acidic residues" evidence="1">
    <location>
        <begin position="625"/>
        <end position="636"/>
    </location>
</feature>
<dbReference type="GO" id="GO:0001156">
    <property type="term" value="F:TFIIIC-class transcription factor complex binding"/>
    <property type="evidence" value="ECO:0007669"/>
    <property type="project" value="TreeGrafter"/>
</dbReference>
<gene>
    <name evidence="4" type="ORF">PHLGIDRAFT_125788</name>
</gene>
<evidence type="ECO:0000313" key="5">
    <source>
        <dbReference type="Proteomes" id="UP000053257"/>
    </source>
</evidence>
<dbReference type="OrthoDB" id="272624at2759"/>
<feature type="compositionally biased region" description="Basic residues" evidence="1">
    <location>
        <begin position="306"/>
        <end position="315"/>
    </location>
</feature>
<dbReference type="STRING" id="745531.A0A0C3SE11"/>
<feature type="compositionally biased region" description="Polar residues" evidence="1">
    <location>
        <begin position="40"/>
        <end position="50"/>
    </location>
</feature>
<feature type="compositionally biased region" description="Polar residues" evidence="1">
    <location>
        <begin position="90"/>
        <end position="102"/>
    </location>
</feature>
<feature type="region of interest" description="Disordered" evidence="1">
    <location>
        <begin position="578"/>
        <end position="636"/>
    </location>
</feature>
<accession>A0A0C3SE11</accession>
<reference evidence="4 5" key="1">
    <citation type="journal article" date="2014" name="PLoS Genet.">
        <title>Analysis of the Phlebiopsis gigantea genome, transcriptome and secretome provides insight into its pioneer colonization strategies of wood.</title>
        <authorList>
            <person name="Hori C."/>
            <person name="Ishida T."/>
            <person name="Igarashi K."/>
            <person name="Samejima M."/>
            <person name="Suzuki H."/>
            <person name="Master E."/>
            <person name="Ferreira P."/>
            <person name="Ruiz-Duenas F.J."/>
            <person name="Held B."/>
            <person name="Canessa P."/>
            <person name="Larrondo L.F."/>
            <person name="Schmoll M."/>
            <person name="Druzhinina I.S."/>
            <person name="Kubicek C.P."/>
            <person name="Gaskell J.A."/>
            <person name="Kersten P."/>
            <person name="St John F."/>
            <person name="Glasner J."/>
            <person name="Sabat G."/>
            <person name="Splinter BonDurant S."/>
            <person name="Syed K."/>
            <person name="Yadav J."/>
            <person name="Mgbeahuruike A.C."/>
            <person name="Kovalchuk A."/>
            <person name="Asiegbu F.O."/>
            <person name="Lackner G."/>
            <person name="Hoffmeister D."/>
            <person name="Rencoret J."/>
            <person name="Gutierrez A."/>
            <person name="Sun H."/>
            <person name="Lindquist E."/>
            <person name="Barry K."/>
            <person name="Riley R."/>
            <person name="Grigoriev I.V."/>
            <person name="Henrissat B."/>
            <person name="Kues U."/>
            <person name="Berka R.M."/>
            <person name="Martinez A.T."/>
            <person name="Covert S.F."/>
            <person name="Blanchette R.A."/>
            <person name="Cullen D."/>
        </authorList>
    </citation>
    <scope>NUCLEOTIDE SEQUENCE [LARGE SCALE GENOMIC DNA]</scope>
    <source>
        <strain evidence="4 5">11061_1 CR5-6</strain>
    </source>
</reference>
<feature type="compositionally biased region" description="Polar residues" evidence="1">
    <location>
        <begin position="215"/>
        <end position="232"/>
    </location>
</feature>
<evidence type="ECO:0000259" key="2">
    <source>
        <dbReference type="PROSITE" id="PS50090"/>
    </source>
</evidence>
<dbReference type="Proteomes" id="UP000053257">
    <property type="component" value="Unassembled WGS sequence"/>
</dbReference>
<feature type="region of interest" description="Disordered" evidence="1">
    <location>
        <begin position="1"/>
        <end position="170"/>
    </location>
</feature>
<dbReference type="CDD" id="cd00167">
    <property type="entry name" value="SANT"/>
    <property type="match status" value="1"/>
</dbReference>
<proteinExistence type="predicted"/>
<evidence type="ECO:0000256" key="1">
    <source>
        <dbReference type="SAM" id="MobiDB-lite"/>
    </source>
</evidence>
<evidence type="ECO:0000259" key="3">
    <source>
        <dbReference type="PROSITE" id="PS51294"/>
    </source>
</evidence>
<dbReference type="InterPro" id="IPR009057">
    <property type="entry name" value="Homeodomain-like_sf"/>
</dbReference>
<feature type="compositionally biased region" description="Pro residues" evidence="1">
    <location>
        <begin position="54"/>
        <end position="68"/>
    </location>
</feature>